<reference evidence="3 4" key="1">
    <citation type="submission" date="2019-07" db="EMBL/GenBank/DDBJ databases">
        <title>Whole genome shotgun sequence of Staphylococcus piscifermentans NBRC 109625.</title>
        <authorList>
            <person name="Hosoyama A."/>
            <person name="Uohara A."/>
            <person name="Ohji S."/>
            <person name="Ichikawa N."/>
        </authorList>
    </citation>
    <scope>NUCLEOTIDE SEQUENCE [LARGE SCALE GENOMIC DNA]</scope>
    <source>
        <strain evidence="3 4">NBRC 109625</strain>
    </source>
</reference>
<dbReference type="Gene3D" id="3.20.20.100">
    <property type="entry name" value="NADP-dependent oxidoreductase domain"/>
    <property type="match status" value="1"/>
</dbReference>
<protein>
    <submittedName>
        <fullName evidence="3">Aldo/keto reductase</fullName>
    </submittedName>
</protein>
<dbReference type="SUPFAM" id="SSF51430">
    <property type="entry name" value="NAD(P)-linked oxidoreductase"/>
    <property type="match status" value="1"/>
</dbReference>
<dbReference type="InterPro" id="IPR036812">
    <property type="entry name" value="NAD(P)_OxRdtase_dom_sf"/>
</dbReference>
<evidence type="ECO:0000259" key="2">
    <source>
        <dbReference type="Pfam" id="PF00248"/>
    </source>
</evidence>
<organism evidence="3 4">
    <name type="scientific">Staphylococcus piscifermentans</name>
    <dbReference type="NCBI Taxonomy" id="70258"/>
    <lineage>
        <taxon>Bacteria</taxon>
        <taxon>Bacillati</taxon>
        <taxon>Bacillota</taxon>
        <taxon>Bacilli</taxon>
        <taxon>Bacillales</taxon>
        <taxon>Staphylococcaceae</taxon>
        <taxon>Staphylococcus</taxon>
    </lineage>
</organism>
<accession>A0A239TG40</accession>
<dbReference type="Proteomes" id="UP000321736">
    <property type="component" value="Unassembled WGS sequence"/>
</dbReference>
<evidence type="ECO:0000256" key="1">
    <source>
        <dbReference type="ARBA" id="ARBA00023002"/>
    </source>
</evidence>
<dbReference type="PANTHER" id="PTHR43364">
    <property type="entry name" value="NADH-SPECIFIC METHYLGLYOXAL REDUCTASE-RELATED"/>
    <property type="match status" value="1"/>
</dbReference>
<dbReference type="GO" id="GO:0016491">
    <property type="term" value="F:oxidoreductase activity"/>
    <property type="evidence" value="ECO:0007669"/>
    <property type="project" value="UniProtKB-KW"/>
</dbReference>
<keyword evidence="1" id="KW-0560">Oxidoreductase</keyword>
<proteinExistence type="predicted"/>
<keyword evidence="4" id="KW-1185">Reference proteome</keyword>
<dbReference type="RefSeq" id="WP_095102848.1">
    <property type="nucleotide sequence ID" value="NZ_BKAR01000002.1"/>
</dbReference>
<gene>
    <name evidence="3" type="ORF">SPI02_01890</name>
</gene>
<dbReference type="InterPro" id="IPR050523">
    <property type="entry name" value="AKR_Detox_Biosynth"/>
</dbReference>
<dbReference type="GO" id="GO:0005829">
    <property type="term" value="C:cytosol"/>
    <property type="evidence" value="ECO:0007669"/>
    <property type="project" value="TreeGrafter"/>
</dbReference>
<sequence>MDYTRLGNSGLNVSRYALGTIPFAGSNGFENAGGMSEEEVAYFIDYALDQGINQFDTANLYSKGDSEIALGKGIRNHRDEMVISTKTGFPYNDNPNNVGASRLNIERSIYHSLKRLGTDYVDLYYVHTWDGQIPVEETIQTMNDLIRKGKIRYWGVSNYSGWNLAQTHTYATQNNMIPPIAQQIYYTPESREAEYELLPAGTELGVGNSIWSPLGEGLLTGKITRDKKGEPNTRQGDGWPEPYVKNHDLFYQLIDTVAEIAHRHSATIPQIVLAWLRDRPNVDSIVIAARNKEQLHDNIASYQLQLTADEMRAINELTIPEPIYPLWHRAMNSADRASNAEQEYLRDYQEYMDRKNNLIQ</sequence>
<name>A0A239TG40_9STAP</name>
<dbReference type="InterPro" id="IPR023210">
    <property type="entry name" value="NADP_OxRdtase_dom"/>
</dbReference>
<dbReference type="PRINTS" id="PR00069">
    <property type="entry name" value="ALDKETRDTASE"/>
</dbReference>
<dbReference type="OrthoDB" id="9773828at2"/>
<comment type="caution">
    <text evidence="3">The sequence shown here is derived from an EMBL/GenBank/DDBJ whole genome shotgun (WGS) entry which is preliminary data.</text>
</comment>
<feature type="domain" description="NADP-dependent oxidoreductase" evidence="2">
    <location>
        <begin position="25"/>
        <end position="317"/>
    </location>
</feature>
<dbReference type="InterPro" id="IPR020471">
    <property type="entry name" value="AKR"/>
</dbReference>
<dbReference type="Pfam" id="PF00248">
    <property type="entry name" value="Aldo_ket_red"/>
    <property type="match status" value="1"/>
</dbReference>
<evidence type="ECO:0000313" key="4">
    <source>
        <dbReference type="Proteomes" id="UP000321736"/>
    </source>
</evidence>
<dbReference type="AlphaFoldDB" id="A0A239TG40"/>
<dbReference type="FunFam" id="3.20.20.100:FF:000004">
    <property type="entry name" value="Oxidoreductase, aldo/keto reductase"/>
    <property type="match status" value="1"/>
</dbReference>
<dbReference type="PANTHER" id="PTHR43364:SF18">
    <property type="entry name" value="OXIDOREDUCTASE"/>
    <property type="match status" value="1"/>
</dbReference>
<evidence type="ECO:0000313" key="3">
    <source>
        <dbReference type="EMBL" id="GEP83604.1"/>
    </source>
</evidence>
<dbReference type="EMBL" id="BKAR01000002">
    <property type="protein sequence ID" value="GEP83604.1"/>
    <property type="molecule type" value="Genomic_DNA"/>
</dbReference>